<evidence type="ECO:0000256" key="15">
    <source>
        <dbReference type="RuleBase" id="RU000591"/>
    </source>
</evidence>
<dbReference type="InterPro" id="IPR014721">
    <property type="entry name" value="Ribsml_uS5_D2-typ_fold_subgr"/>
</dbReference>
<proteinExistence type="evidence at transcript level"/>
<comment type="similarity">
    <text evidence="10 11 14 15">Belongs to the peptidase S16 family.</text>
</comment>
<dbReference type="PROSITE" id="PS51787">
    <property type="entry name" value="LON_N"/>
    <property type="match status" value="1"/>
</dbReference>
<evidence type="ECO:0000256" key="10">
    <source>
        <dbReference type="HAMAP-Rule" id="MF_01973"/>
    </source>
</evidence>
<dbReference type="Gene3D" id="2.30.130.40">
    <property type="entry name" value="LON domain-like"/>
    <property type="match status" value="1"/>
</dbReference>
<dbReference type="InterPro" id="IPR004815">
    <property type="entry name" value="Lon_bac/euk-typ"/>
</dbReference>
<evidence type="ECO:0000256" key="1">
    <source>
        <dbReference type="ARBA" id="ARBA00004496"/>
    </source>
</evidence>
<dbReference type="InterPro" id="IPR046336">
    <property type="entry name" value="Lon_prtase_N_sf"/>
</dbReference>
<dbReference type="Proteomes" id="UP000246569">
    <property type="component" value="Unassembled WGS sequence"/>
</dbReference>
<dbReference type="PANTHER" id="PTHR43718">
    <property type="entry name" value="LON PROTEASE"/>
    <property type="match status" value="1"/>
</dbReference>
<dbReference type="InterPro" id="IPR027543">
    <property type="entry name" value="Lon_bac"/>
</dbReference>
<dbReference type="GO" id="GO:0006515">
    <property type="term" value="P:protein quality control for misfolded or incompletely synthesized proteins"/>
    <property type="evidence" value="ECO:0007669"/>
    <property type="project" value="UniProtKB-UniRule"/>
</dbReference>
<evidence type="ECO:0000313" key="20">
    <source>
        <dbReference type="EMBL" id="PWV60514.1"/>
    </source>
</evidence>
<dbReference type="Pfam" id="PF22667">
    <property type="entry name" value="Lon_lid"/>
    <property type="match status" value="1"/>
</dbReference>
<name>A0A317MT11_9GAMM</name>
<comment type="function">
    <text evidence="10">ATP-dependent serine protease that mediates the selective degradation of mutant and abnormal proteins as well as certain short-lived regulatory proteins. Required for cellular homeostasis and for survival from DNA damage and developmental changes induced by stress. Degrades polypeptides processively to yield small peptide fragments that are 5 to 10 amino acids long. Binds to DNA in a double-stranded, site-specific manner.</text>
</comment>
<evidence type="ECO:0000256" key="16">
    <source>
        <dbReference type="SAM" id="Coils"/>
    </source>
</evidence>
<dbReference type="InterPro" id="IPR008269">
    <property type="entry name" value="Lon_proteolytic"/>
</dbReference>
<dbReference type="HAMAP" id="MF_01973">
    <property type="entry name" value="lon_bact"/>
    <property type="match status" value="1"/>
</dbReference>
<evidence type="ECO:0000256" key="13">
    <source>
        <dbReference type="PIRSR" id="PIRSR001174-2"/>
    </source>
</evidence>
<dbReference type="InterPro" id="IPR015947">
    <property type="entry name" value="PUA-like_sf"/>
</dbReference>
<evidence type="ECO:0000256" key="17">
    <source>
        <dbReference type="SAM" id="MobiDB-lite"/>
    </source>
</evidence>
<feature type="active site" evidence="10 12">
    <location>
        <position position="720"/>
    </location>
</feature>
<comment type="caution">
    <text evidence="20">The sequence shown here is derived from an EMBL/GenBank/DDBJ whole genome shotgun (WGS) entry which is preliminary data.</text>
</comment>
<feature type="active site" evidence="10 12">
    <location>
        <position position="762"/>
    </location>
</feature>
<dbReference type="InterPro" id="IPR020568">
    <property type="entry name" value="Ribosomal_Su5_D2-typ_SF"/>
</dbReference>
<gene>
    <name evidence="10" type="primary">lon</name>
    <name evidence="20" type="ORF">C7443_10788</name>
</gene>
<feature type="domain" description="Lon N-terminal" evidence="19">
    <location>
        <begin position="49"/>
        <end position="245"/>
    </location>
</feature>
<dbReference type="GO" id="GO:0043565">
    <property type="term" value="F:sequence-specific DNA binding"/>
    <property type="evidence" value="ECO:0007669"/>
    <property type="project" value="UniProtKB-UniRule"/>
</dbReference>
<feature type="compositionally biased region" description="Polar residues" evidence="17">
    <location>
        <begin position="23"/>
        <end position="33"/>
    </location>
</feature>
<dbReference type="GO" id="GO:0004252">
    <property type="term" value="F:serine-type endopeptidase activity"/>
    <property type="evidence" value="ECO:0007669"/>
    <property type="project" value="UniProtKB-UniRule"/>
</dbReference>
<dbReference type="Gene3D" id="1.20.5.5270">
    <property type="match status" value="1"/>
</dbReference>
<dbReference type="GO" id="GO:0016887">
    <property type="term" value="F:ATP hydrolysis activity"/>
    <property type="evidence" value="ECO:0007669"/>
    <property type="project" value="UniProtKB-UniRule"/>
</dbReference>
<dbReference type="InterPro" id="IPR027065">
    <property type="entry name" value="Lon_Prtase"/>
</dbReference>
<dbReference type="NCBIfam" id="TIGR00763">
    <property type="entry name" value="lon"/>
    <property type="match status" value="1"/>
</dbReference>
<dbReference type="OrthoDB" id="9803599at2"/>
<dbReference type="InterPro" id="IPR054594">
    <property type="entry name" value="Lon_lid"/>
</dbReference>
<dbReference type="SUPFAM" id="SSF88697">
    <property type="entry name" value="PUA domain-like"/>
    <property type="match status" value="1"/>
</dbReference>
<dbReference type="PIRSF" id="PIRSF001174">
    <property type="entry name" value="Lon_proteas"/>
    <property type="match status" value="1"/>
</dbReference>
<comment type="subunit">
    <text evidence="10 11">Homohexamer. Organized in a ring with a central cavity.</text>
</comment>
<dbReference type="GO" id="GO:0005737">
    <property type="term" value="C:cytoplasm"/>
    <property type="evidence" value="ECO:0007669"/>
    <property type="project" value="UniProtKB-SubCell"/>
</dbReference>
<dbReference type="InterPro" id="IPR027417">
    <property type="entry name" value="P-loop_NTPase"/>
</dbReference>
<dbReference type="PANTHER" id="PTHR43718:SF2">
    <property type="entry name" value="LON PROTEASE HOMOLOG, MITOCHONDRIAL"/>
    <property type="match status" value="1"/>
</dbReference>
<dbReference type="PROSITE" id="PS51786">
    <property type="entry name" value="LON_PROTEOLYTIC"/>
    <property type="match status" value="1"/>
</dbReference>
<evidence type="ECO:0000256" key="14">
    <source>
        <dbReference type="PROSITE-ProRule" id="PRU01122"/>
    </source>
</evidence>
<dbReference type="InterPro" id="IPR008268">
    <property type="entry name" value="Peptidase_S16_AS"/>
</dbReference>
<dbReference type="SMART" id="SM00464">
    <property type="entry name" value="LON"/>
    <property type="match status" value="1"/>
</dbReference>
<dbReference type="InterPro" id="IPR003959">
    <property type="entry name" value="ATPase_AAA_core"/>
</dbReference>
<dbReference type="SMART" id="SM00382">
    <property type="entry name" value="AAA"/>
    <property type="match status" value="1"/>
</dbReference>
<dbReference type="FunFam" id="1.20.5.5270:FF:000001">
    <property type="entry name" value="Lon protease homolog, mitochondrial"/>
    <property type="match status" value="1"/>
</dbReference>
<feature type="binding site" evidence="10 13">
    <location>
        <begin position="398"/>
        <end position="405"/>
    </location>
    <ligand>
        <name>ATP</name>
        <dbReference type="ChEBI" id="CHEBI:30616"/>
    </ligand>
</feature>
<keyword evidence="7 10" id="KW-0067">ATP-binding</keyword>
<dbReference type="FunFam" id="3.40.50.300:FF:000021">
    <property type="entry name" value="Lon protease homolog"/>
    <property type="match status" value="1"/>
</dbReference>
<feature type="compositionally biased region" description="Acidic residues" evidence="17">
    <location>
        <begin position="8"/>
        <end position="18"/>
    </location>
</feature>
<dbReference type="Gene3D" id="1.10.8.60">
    <property type="match status" value="1"/>
</dbReference>
<dbReference type="Pfam" id="PF02190">
    <property type="entry name" value="LON_substr_bdg"/>
    <property type="match status" value="1"/>
</dbReference>
<dbReference type="Pfam" id="PF05362">
    <property type="entry name" value="Lon_C"/>
    <property type="match status" value="1"/>
</dbReference>
<keyword evidence="21" id="KW-1185">Reference proteome</keyword>
<comment type="induction">
    <text evidence="10">By heat shock.</text>
</comment>
<evidence type="ECO:0000256" key="12">
    <source>
        <dbReference type="PIRSR" id="PIRSR001174-1"/>
    </source>
</evidence>
<dbReference type="PROSITE" id="PS01046">
    <property type="entry name" value="LON_SER"/>
    <property type="match status" value="1"/>
</dbReference>
<feature type="coiled-coil region" evidence="16">
    <location>
        <begin position="231"/>
        <end position="267"/>
    </location>
</feature>
<dbReference type="GO" id="GO:0034605">
    <property type="term" value="P:cellular response to heat"/>
    <property type="evidence" value="ECO:0007669"/>
    <property type="project" value="UniProtKB-UniRule"/>
</dbReference>
<organism evidence="20 21">
    <name type="scientific">Plasticicumulans acidivorans</name>
    <dbReference type="NCBI Taxonomy" id="886464"/>
    <lineage>
        <taxon>Bacteria</taxon>
        <taxon>Pseudomonadati</taxon>
        <taxon>Pseudomonadota</taxon>
        <taxon>Gammaproteobacteria</taxon>
        <taxon>Candidatus Competibacteraceae</taxon>
        <taxon>Plasticicumulans</taxon>
    </lineage>
</organism>
<evidence type="ECO:0000256" key="3">
    <source>
        <dbReference type="ARBA" id="ARBA00022670"/>
    </source>
</evidence>
<evidence type="ECO:0000256" key="11">
    <source>
        <dbReference type="PIRNR" id="PIRNR001174"/>
    </source>
</evidence>
<evidence type="ECO:0000259" key="18">
    <source>
        <dbReference type="PROSITE" id="PS51786"/>
    </source>
</evidence>
<evidence type="ECO:0000313" key="21">
    <source>
        <dbReference type="Proteomes" id="UP000246569"/>
    </source>
</evidence>
<dbReference type="CDD" id="cd19500">
    <property type="entry name" value="RecA-like_Lon"/>
    <property type="match status" value="1"/>
</dbReference>
<keyword evidence="2 10" id="KW-0963">Cytoplasm</keyword>
<evidence type="ECO:0000259" key="19">
    <source>
        <dbReference type="PROSITE" id="PS51787"/>
    </source>
</evidence>
<dbReference type="GO" id="GO:0005524">
    <property type="term" value="F:ATP binding"/>
    <property type="evidence" value="ECO:0007669"/>
    <property type="project" value="UniProtKB-UniRule"/>
</dbReference>
<comment type="catalytic activity">
    <reaction evidence="9 10 11 14">
        <text>Hydrolysis of proteins in presence of ATP.</text>
        <dbReference type="EC" id="3.4.21.53"/>
    </reaction>
</comment>
<keyword evidence="16" id="KW-0175">Coiled coil</keyword>
<dbReference type="InterPro" id="IPR003593">
    <property type="entry name" value="AAA+_ATPase"/>
</dbReference>
<evidence type="ECO:0000256" key="2">
    <source>
        <dbReference type="ARBA" id="ARBA00022490"/>
    </source>
</evidence>
<dbReference type="SUPFAM" id="SSF54211">
    <property type="entry name" value="Ribosomal protein S5 domain 2-like"/>
    <property type="match status" value="1"/>
</dbReference>
<dbReference type="EC" id="3.4.21.53" evidence="10 11"/>
<keyword evidence="8 10" id="KW-0346">Stress response</keyword>
<reference evidence="20 21" key="1">
    <citation type="submission" date="2018-05" db="EMBL/GenBank/DDBJ databases">
        <title>Genomic Encyclopedia of Type Strains, Phase IV (KMG-IV): sequencing the most valuable type-strain genomes for metagenomic binning, comparative biology and taxonomic classification.</title>
        <authorList>
            <person name="Goeker M."/>
        </authorList>
    </citation>
    <scope>NUCLEOTIDE SEQUENCE [LARGE SCALE GENOMIC DNA]</scope>
    <source>
        <strain evidence="20 21">DSM 23606</strain>
    </source>
</reference>
<protein>
    <recommendedName>
        <fullName evidence="10 11">Lon protease</fullName>
        <ecNumber evidence="10 11">3.4.21.53</ecNumber>
    </recommendedName>
    <alternativeName>
        <fullName evidence="10">ATP-dependent protease La</fullName>
    </alternativeName>
</protein>
<keyword evidence="4 10" id="KW-0547">Nucleotide-binding</keyword>
<evidence type="ECO:0000256" key="9">
    <source>
        <dbReference type="ARBA" id="ARBA00050665"/>
    </source>
</evidence>
<sequence>MSEHDNEALDAEVLEAEPETAPPANTETGAATESGSDIAIAADVLPSRLLLLPLWERPFFPAQALPLLLNDDPWLPSFEAALERPQRVVGLVLARTDEPDRASPQDFYEIGTVVRIHKPMRQDGRIQFIAQGLRRFRIREWVSSEAPFEAIVEYLDEEDLPNTDELRAYSVAVINTIKELLPHNPLYAEELKFFLNRFNANDPSPLADFAAAMTTASKAELQDILATAPVLERMKKVVVLLKKELEVAKLQSQIRQQVEEKMTEQQRKFFLREQLKTIQQELGISKDDRTADSERFRERLEGKVVPEKALARIEDEFDKLAVLESGSPEYAVTRNYLDVLTDLPWGVHSTDQLDLDHARKILDRDHDGLADVKDRIIEFLAVGALKGEVAGSILLLVGPPGVGKTSIGRSIAAALGREFYRLSLGGMRDEAEIKGHRRTYIGAMPGKVIQAIRETGVSNPVIMLDEIDKIGASYQGDPASALLEVLDPEQNIDFLDHYLDVRFDLSKVLFICTANQLDTIPGPLLDRMETIRLSGYITSEKLAIAKHHLWPRLLQRSGIKSRQLKLTDAAMSAIIEGYAREAGVRNLEKQLGRIVRKAAVRLVRGSDKALKVGAKTVEEWLGKPSFQNDRPSTGVGVVTGLAWTALGGATLNIEASRIHGKGRGFKLTGRLGEVMQESASIAYSYLQAHGTDFGVPQTYFDDATIHLHVPEGATPKDGPSAGITMASALLSLARNELPRPVAMTGELTLTGQVLPIGGVREKVIAARRVGIKELILPEANRGDFDELPEHIRDGITVHYAAQFTDVEQWLFDKPRGIRRVA</sequence>
<keyword evidence="3 10" id="KW-0645">Protease</keyword>
<dbReference type="EMBL" id="QGTJ01000007">
    <property type="protein sequence ID" value="PWV60514.1"/>
    <property type="molecule type" value="Genomic_DNA"/>
</dbReference>
<evidence type="ECO:0000256" key="8">
    <source>
        <dbReference type="ARBA" id="ARBA00023016"/>
    </source>
</evidence>
<dbReference type="InterPro" id="IPR003111">
    <property type="entry name" value="Lon_prtase_N"/>
</dbReference>
<feature type="domain" description="Lon proteolytic" evidence="18">
    <location>
        <begin position="632"/>
        <end position="813"/>
    </location>
</feature>
<evidence type="ECO:0000256" key="5">
    <source>
        <dbReference type="ARBA" id="ARBA00022801"/>
    </source>
</evidence>
<dbReference type="Gene3D" id="1.20.58.1480">
    <property type="match status" value="1"/>
</dbReference>
<keyword evidence="6 10" id="KW-0720">Serine protease</keyword>
<evidence type="ECO:0000256" key="4">
    <source>
        <dbReference type="ARBA" id="ARBA00022741"/>
    </source>
</evidence>
<dbReference type="Pfam" id="PF00004">
    <property type="entry name" value="AAA"/>
    <property type="match status" value="1"/>
</dbReference>
<dbReference type="Gene3D" id="3.40.50.300">
    <property type="entry name" value="P-loop containing nucleotide triphosphate hydrolases"/>
    <property type="match status" value="1"/>
</dbReference>
<comment type="subcellular location">
    <subcellularLocation>
        <location evidence="1 10 11">Cytoplasm</location>
    </subcellularLocation>
</comment>
<dbReference type="AlphaFoldDB" id="A0A317MT11"/>
<keyword evidence="5 10" id="KW-0378">Hydrolase</keyword>
<dbReference type="GO" id="GO:0004176">
    <property type="term" value="F:ATP-dependent peptidase activity"/>
    <property type="evidence" value="ECO:0007669"/>
    <property type="project" value="UniProtKB-UniRule"/>
</dbReference>
<dbReference type="RefSeq" id="WP_110019003.1">
    <property type="nucleotide sequence ID" value="NZ_QGTJ01000007.1"/>
</dbReference>
<dbReference type="SUPFAM" id="SSF52540">
    <property type="entry name" value="P-loop containing nucleoside triphosphate hydrolases"/>
    <property type="match status" value="1"/>
</dbReference>
<evidence type="ECO:0000256" key="7">
    <source>
        <dbReference type="ARBA" id="ARBA00022840"/>
    </source>
</evidence>
<dbReference type="Gene3D" id="3.30.230.10">
    <property type="match status" value="1"/>
</dbReference>
<evidence type="ECO:0000256" key="6">
    <source>
        <dbReference type="ARBA" id="ARBA00022825"/>
    </source>
</evidence>
<dbReference type="PRINTS" id="PR00830">
    <property type="entry name" value="ENDOLAPTASE"/>
</dbReference>
<accession>A0A317MT11</accession>
<feature type="region of interest" description="Disordered" evidence="17">
    <location>
        <begin position="1"/>
        <end position="33"/>
    </location>
</feature>